<dbReference type="Proteomes" id="UP001589896">
    <property type="component" value="Unassembled WGS sequence"/>
</dbReference>
<gene>
    <name evidence="1" type="ORF">ACFFGH_02720</name>
</gene>
<accession>A0ABV6RK52</accession>
<evidence type="ECO:0000313" key="1">
    <source>
        <dbReference type="EMBL" id="MFC0676767.1"/>
    </source>
</evidence>
<proteinExistence type="predicted"/>
<evidence type="ECO:0000313" key="2">
    <source>
        <dbReference type="Proteomes" id="UP001589896"/>
    </source>
</evidence>
<name>A0ABV6RK52_9GAMM</name>
<sequence>MSSDNSYAETAESILEHAEAITRLDPRGTEPADAYDEAYRRHVHAMRVLAAPHVDPSLDRVFLKELRTAFAGGSGASVHFEDGIVHVIVDSAHRQHRFDLLSPSQIDRRGYDEMID</sequence>
<organism evidence="1 2">
    <name type="scientific">Lysobacter korlensis</name>
    <dbReference type="NCBI Taxonomy" id="553636"/>
    <lineage>
        <taxon>Bacteria</taxon>
        <taxon>Pseudomonadati</taxon>
        <taxon>Pseudomonadota</taxon>
        <taxon>Gammaproteobacteria</taxon>
        <taxon>Lysobacterales</taxon>
        <taxon>Lysobacteraceae</taxon>
        <taxon>Lysobacter</taxon>
    </lineage>
</organism>
<dbReference type="EMBL" id="JBHLTG010000001">
    <property type="protein sequence ID" value="MFC0676767.1"/>
    <property type="molecule type" value="Genomic_DNA"/>
</dbReference>
<keyword evidence="2" id="KW-1185">Reference proteome</keyword>
<comment type="caution">
    <text evidence="1">The sequence shown here is derived from an EMBL/GenBank/DDBJ whole genome shotgun (WGS) entry which is preliminary data.</text>
</comment>
<dbReference type="RefSeq" id="WP_386664588.1">
    <property type="nucleotide sequence ID" value="NZ_JBHLTG010000001.1"/>
</dbReference>
<protein>
    <submittedName>
        <fullName evidence="1">Uncharacterized protein</fullName>
    </submittedName>
</protein>
<reference evidence="1 2" key="1">
    <citation type="submission" date="2024-09" db="EMBL/GenBank/DDBJ databases">
        <authorList>
            <person name="Sun Q."/>
            <person name="Mori K."/>
        </authorList>
    </citation>
    <scope>NUCLEOTIDE SEQUENCE [LARGE SCALE GENOMIC DNA]</scope>
    <source>
        <strain evidence="1 2">KCTC 23076</strain>
    </source>
</reference>